<dbReference type="InterPro" id="IPR002395">
    <property type="entry name" value="Kininogen"/>
</dbReference>
<feature type="transmembrane region" description="Helical" evidence="9">
    <location>
        <begin position="483"/>
        <end position="500"/>
    </location>
</feature>
<sequence>MDSNPQLLRRTHSPFVAASAAAASSTLAVETHTHGHHHHSHGHGHGGHTHTLATSPGARPVGIENSLLQIKKPLSEAHASGFSTSSASTTATTTTMNGNIPFASSAAHGHSLGLFDQHHHDHNSHGHSHGHDHSHNHHDHSHTHNHSHNQGQTNGYPGGGTEHKHDHHFQAPGFQQHQHQHQHDHSGHNHSHDHEHGHGHNHNHNHGHAHDHHAHDHGHGHHKHDHHAHDHGHGHGHAHAQGHSHGHGHHDHSHSHNHGHGHGHDHGHDHDHDHHHHHHHPVSFRSQLPSYGEIFGGLMPKQKTMFTWIMVHSTIAVFTWLSGMRAGSLCKEKPQEFAIIGLSYMLLFDAFGVLNIFVSSVIHTDIKMKKSTVKHPFGVQRFEILFGLFNAIFLLFIGMNMLKESLEHLMLEDDHHGGDHGAVVRVPIFWTLVALGATLVSSLGYQNHKQFCLLLNANAHVSTQAAFGRSDPSKLVSLTSNKFTLTSLACVASVLLVAMFPKLDALDKLVAIAQSIVMFSLGGPLAKVLGMLLLQTTPPRALETIEDTVRQLSAVNPAILRMERAHVWTNTFGQLIGTVVVSVTKGADEQGILTSIHQRLAGFLDLDAQSEGTGELTVQLVQN</sequence>
<dbReference type="GO" id="GO:0016020">
    <property type="term" value="C:membrane"/>
    <property type="evidence" value="ECO:0007669"/>
    <property type="project" value="UniProtKB-SubCell"/>
</dbReference>
<name>A0A9P5S8U1_9FUNG</name>
<dbReference type="InterPro" id="IPR058533">
    <property type="entry name" value="Cation_efflux_TM"/>
</dbReference>
<dbReference type="GO" id="GO:0005794">
    <property type="term" value="C:Golgi apparatus"/>
    <property type="evidence" value="ECO:0007669"/>
    <property type="project" value="TreeGrafter"/>
</dbReference>
<evidence type="ECO:0000313" key="12">
    <source>
        <dbReference type="Proteomes" id="UP000748756"/>
    </source>
</evidence>
<evidence type="ECO:0000256" key="7">
    <source>
        <dbReference type="ARBA" id="ARBA00023136"/>
    </source>
</evidence>
<gene>
    <name evidence="11" type="primary">ZRG17</name>
    <name evidence="11" type="ORF">BG015_007041</name>
</gene>
<feature type="transmembrane region" description="Helical" evidence="9">
    <location>
        <begin position="422"/>
        <end position="445"/>
    </location>
</feature>
<proteinExistence type="inferred from homology"/>
<feature type="compositionally biased region" description="Basic residues" evidence="8">
    <location>
        <begin position="34"/>
        <end position="48"/>
    </location>
</feature>
<evidence type="ECO:0000313" key="11">
    <source>
        <dbReference type="EMBL" id="KAF9156143.1"/>
    </source>
</evidence>
<comment type="subcellular location">
    <subcellularLocation>
        <location evidence="1">Membrane</location>
        <topology evidence="1">Multi-pass membrane protein</topology>
    </subcellularLocation>
</comment>
<feature type="compositionally biased region" description="Basic residues" evidence="8">
    <location>
        <begin position="199"/>
        <end position="226"/>
    </location>
</feature>
<keyword evidence="6" id="KW-0406">Ion transport</keyword>
<feature type="transmembrane region" description="Helical" evidence="9">
    <location>
        <begin position="512"/>
        <end position="534"/>
    </location>
</feature>
<feature type="region of interest" description="Disordered" evidence="8">
    <location>
        <begin position="113"/>
        <end position="284"/>
    </location>
</feature>
<keyword evidence="5 9" id="KW-1133">Transmembrane helix</keyword>
<feature type="compositionally biased region" description="Basic residues" evidence="8">
    <location>
        <begin position="120"/>
        <end position="147"/>
    </location>
</feature>
<evidence type="ECO:0000256" key="1">
    <source>
        <dbReference type="ARBA" id="ARBA00004141"/>
    </source>
</evidence>
<keyword evidence="3" id="KW-0813">Transport</keyword>
<dbReference type="InterPro" id="IPR045316">
    <property type="entry name" value="Msc2-like"/>
</dbReference>
<dbReference type="GO" id="GO:0006882">
    <property type="term" value="P:intracellular zinc ion homeostasis"/>
    <property type="evidence" value="ECO:0007669"/>
    <property type="project" value="InterPro"/>
</dbReference>
<dbReference type="SUPFAM" id="SSF161111">
    <property type="entry name" value="Cation efflux protein transmembrane domain-like"/>
    <property type="match status" value="1"/>
</dbReference>
<dbReference type="GO" id="GO:0005385">
    <property type="term" value="F:zinc ion transmembrane transporter activity"/>
    <property type="evidence" value="ECO:0007669"/>
    <property type="project" value="InterPro"/>
</dbReference>
<evidence type="ECO:0000256" key="3">
    <source>
        <dbReference type="ARBA" id="ARBA00022448"/>
    </source>
</evidence>
<comment type="similarity">
    <text evidence="2">Belongs to the cation diffusion facilitator (CDF) transporter (TC 2.A.4) family. SLC30A subfamily.</text>
</comment>
<evidence type="ECO:0000256" key="6">
    <source>
        <dbReference type="ARBA" id="ARBA00023065"/>
    </source>
</evidence>
<dbReference type="InterPro" id="IPR027469">
    <property type="entry name" value="Cation_efflux_TMD_sf"/>
</dbReference>
<dbReference type="OrthoDB" id="5382797at2759"/>
<dbReference type="PANTHER" id="PTHR45755">
    <property type="match status" value="1"/>
</dbReference>
<feature type="transmembrane region" description="Helical" evidence="9">
    <location>
        <begin position="305"/>
        <end position="325"/>
    </location>
</feature>
<dbReference type="PRINTS" id="PR00334">
    <property type="entry name" value="KININOGEN"/>
</dbReference>
<dbReference type="PANTHER" id="PTHR45755:SF4">
    <property type="entry name" value="ZINC TRANSPORTER 7"/>
    <property type="match status" value="1"/>
</dbReference>
<feature type="transmembrane region" description="Helical" evidence="9">
    <location>
        <begin position="337"/>
        <end position="362"/>
    </location>
</feature>
<feature type="compositionally biased region" description="Basic and acidic residues" evidence="8">
    <location>
        <begin position="181"/>
        <end position="198"/>
    </location>
</feature>
<keyword evidence="12" id="KW-1185">Reference proteome</keyword>
<comment type="caution">
    <text evidence="11">The sequence shown here is derived from an EMBL/GenBank/DDBJ whole genome shotgun (WGS) entry which is preliminary data.</text>
</comment>
<accession>A0A9P5S8U1</accession>
<keyword evidence="7 9" id="KW-0472">Membrane</keyword>
<evidence type="ECO:0000259" key="10">
    <source>
        <dbReference type="Pfam" id="PF01545"/>
    </source>
</evidence>
<dbReference type="Gene3D" id="1.20.1510.10">
    <property type="entry name" value="Cation efflux protein transmembrane domain"/>
    <property type="match status" value="1"/>
</dbReference>
<evidence type="ECO:0000256" key="8">
    <source>
        <dbReference type="SAM" id="MobiDB-lite"/>
    </source>
</evidence>
<protein>
    <submittedName>
        <fullName evidence="11">Endoplasmic reticulum zinc transporter</fullName>
    </submittedName>
</protein>
<feature type="transmembrane region" description="Helical" evidence="9">
    <location>
        <begin position="382"/>
        <end position="402"/>
    </location>
</feature>
<evidence type="ECO:0000256" key="5">
    <source>
        <dbReference type="ARBA" id="ARBA00022989"/>
    </source>
</evidence>
<organism evidence="11 12">
    <name type="scientific">Linnemannia schmuckeri</name>
    <dbReference type="NCBI Taxonomy" id="64567"/>
    <lineage>
        <taxon>Eukaryota</taxon>
        <taxon>Fungi</taxon>
        <taxon>Fungi incertae sedis</taxon>
        <taxon>Mucoromycota</taxon>
        <taxon>Mortierellomycotina</taxon>
        <taxon>Mortierellomycetes</taxon>
        <taxon>Mortierellales</taxon>
        <taxon>Mortierellaceae</taxon>
        <taxon>Linnemannia</taxon>
    </lineage>
</organism>
<feature type="compositionally biased region" description="Basic residues" evidence="8">
    <location>
        <begin position="234"/>
        <end position="261"/>
    </location>
</feature>
<keyword evidence="4 9" id="KW-0812">Transmembrane</keyword>
<dbReference type="AlphaFoldDB" id="A0A9P5S8U1"/>
<feature type="domain" description="Cation efflux protein transmembrane" evidence="10">
    <location>
        <begin position="341"/>
        <end position="528"/>
    </location>
</feature>
<feature type="compositionally biased region" description="Basic and acidic residues" evidence="8">
    <location>
        <begin position="262"/>
        <end position="272"/>
    </location>
</feature>
<dbReference type="Proteomes" id="UP000748756">
    <property type="component" value="Unassembled WGS sequence"/>
</dbReference>
<dbReference type="EMBL" id="JAAAUQ010000035">
    <property type="protein sequence ID" value="KAF9156143.1"/>
    <property type="molecule type" value="Genomic_DNA"/>
</dbReference>
<feature type="compositionally biased region" description="Basic residues" evidence="8">
    <location>
        <begin position="273"/>
        <end position="282"/>
    </location>
</feature>
<feature type="region of interest" description="Disordered" evidence="8">
    <location>
        <begin position="26"/>
        <end position="60"/>
    </location>
</feature>
<evidence type="ECO:0000256" key="9">
    <source>
        <dbReference type="SAM" id="Phobius"/>
    </source>
</evidence>
<evidence type="ECO:0000256" key="4">
    <source>
        <dbReference type="ARBA" id="ARBA00022692"/>
    </source>
</evidence>
<reference evidence="11" key="1">
    <citation type="journal article" date="2020" name="Fungal Divers.">
        <title>Resolving the Mortierellaceae phylogeny through synthesis of multi-gene phylogenetics and phylogenomics.</title>
        <authorList>
            <person name="Vandepol N."/>
            <person name="Liber J."/>
            <person name="Desiro A."/>
            <person name="Na H."/>
            <person name="Kennedy M."/>
            <person name="Barry K."/>
            <person name="Grigoriev I.V."/>
            <person name="Miller A.N."/>
            <person name="O'Donnell K."/>
            <person name="Stajich J.E."/>
            <person name="Bonito G."/>
        </authorList>
    </citation>
    <scope>NUCLEOTIDE SEQUENCE</scope>
    <source>
        <strain evidence="11">NRRL 6426</strain>
    </source>
</reference>
<dbReference type="Pfam" id="PF01545">
    <property type="entry name" value="Cation_efflux"/>
    <property type="match status" value="1"/>
</dbReference>
<evidence type="ECO:0000256" key="2">
    <source>
        <dbReference type="ARBA" id="ARBA00008873"/>
    </source>
</evidence>